<evidence type="ECO:0000259" key="3">
    <source>
        <dbReference type="Pfam" id="PF03959"/>
    </source>
</evidence>
<dbReference type="PANTHER" id="PTHR48070">
    <property type="entry name" value="ESTERASE OVCA2"/>
    <property type="match status" value="1"/>
</dbReference>
<protein>
    <submittedName>
        <fullName evidence="4">Serine hydrolase-domain-containing protein</fullName>
    </submittedName>
</protein>
<keyword evidence="5" id="KW-1185">Reference proteome</keyword>
<dbReference type="GO" id="GO:0005634">
    <property type="term" value="C:nucleus"/>
    <property type="evidence" value="ECO:0007669"/>
    <property type="project" value="TreeGrafter"/>
</dbReference>
<dbReference type="Gene3D" id="3.40.50.1820">
    <property type="entry name" value="alpha/beta hydrolase"/>
    <property type="match status" value="1"/>
</dbReference>
<proteinExistence type="predicted"/>
<dbReference type="EMBL" id="JADNRY010000156">
    <property type="protein sequence ID" value="KAF9063018.1"/>
    <property type="molecule type" value="Genomic_DNA"/>
</dbReference>
<gene>
    <name evidence="4" type="ORF">BDP27DRAFT_1368389</name>
</gene>
<dbReference type="SUPFAM" id="SSF53474">
    <property type="entry name" value="alpha/beta-Hydrolases"/>
    <property type="match status" value="1"/>
</dbReference>
<dbReference type="PANTHER" id="PTHR48070:SF6">
    <property type="entry name" value="ESTERASE OVCA2"/>
    <property type="match status" value="1"/>
</dbReference>
<sequence>MPSRILVLHGYEQSAFHAYRKLSPIIAECRNHVEFYFLDAPMIMVPADPKAHFGNLTDARYMLKSVPTCSTPTMHPHNSGARRAWFKINQTGRDSLPGIEETWRYLRDVLKTHRFDAIFGFSQGAAMAGQIAAMLERPSLFPMFCEDGIAPHPPLKFIVSISGFLIRGPKLSWESGSESPIPIAAPSCGFTMDTPVLYVVGQNDIVVPPERSHIFIEHSRFKRVEHHHGGHFIPLQPKWRQFLVSFLLDPFGEIPSPSIVTTAVDDVEPYPIGQTLPCSNPETFFYSVVYDSGSDCESDDQPSPPDTPYLRTPQLPVLELDEPAVVDSGLVDAISGFIPVSGHDAERSKSKL</sequence>
<organism evidence="4 5">
    <name type="scientific">Rhodocollybia butyracea</name>
    <dbReference type="NCBI Taxonomy" id="206335"/>
    <lineage>
        <taxon>Eukaryota</taxon>
        <taxon>Fungi</taxon>
        <taxon>Dikarya</taxon>
        <taxon>Basidiomycota</taxon>
        <taxon>Agaricomycotina</taxon>
        <taxon>Agaricomycetes</taxon>
        <taxon>Agaricomycetidae</taxon>
        <taxon>Agaricales</taxon>
        <taxon>Marasmiineae</taxon>
        <taxon>Omphalotaceae</taxon>
        <taxon>Rhodocollybia</taxon>
    </lineage>
</organism>
<accession>A0A9P5U2V1</accession>
<dbReference type="GO" id="GO:0005737">
    <property type="term" value="C:cytoplasm"/>
    <property type="evidence" value="ECO:0007669"/>
    <property type="project" value="TreeGrafter"/>
</dbReference>
<dbReference type="InterPro" id="IPR005645">
    <property type="entry name" value="FSH-like_dom"/>
</dbReference>
<keyword evidence="1 4" id="KW-0378">Hydrolase</keyword>
<evidence type="ECO:0000313" key="4">
    <source>
        <dbReference type="EMBL" id="KAF9063018.1"/>
    </source>
</evidence>
<dbReference type="GO" id="GO:0016787">
    <property type="term" value="F:hydrolase activity"/>
    <property type="evidence" value="ECO:0007669"/>
    <property type="project" value="UniProtKB-KW"/>
</dbReference>
<feature type="domain" description="Serine hydrolase" evidence="3">
    <location>
        <begin position="3"/>
        <end position="241"/>
    </location>
</feature>
<name>A0A9P5U2V1_9AGAR</name>
<evidence type="ECO:0000313" key="5">
    <source>
        <dbReference type="Proteomes" id="UP000772434"/>
    </source>
</evidence>
<dbReference type="AlphaFoldDB" id="A0A9P5U2V1"/>
<comment type="caution">
    <text evidence="4">The sequence shown here is derived from an EMBL/GenBank/DDBJ whole genome shotgun (WGS) entry which is preliminary data.</text>
</comment>
<feature type="region of interest" description="Disordered" evidence="2">
    <location>
        <begin position="292"/>
        <end position="312"/>
    </location>
</feature>
<dbReference type="InterPro" id="IPR050593">
    <property type="entry name" value="LovG"/>
</dbReference>
<dbReference type="Pfam" id="PF03959">
    <property type="entry name" value="FSH1"/>
    <property type="match status" value="1"/>
</dbReference>
<dbReference type="Proteomes" id="UP000772434">
    <property type="component" value="Unassembled WGS sequence"/>
</dbReference>
<evidence type="ECO:0000256" key="1">
    <source>
        <dbReference type="ARBA" id="ARBA00022801"/>
    </source>
</evidence>
<reference evidence="4" key="1">
    <citation type="submission" date="2020-11" db="EMBL/GenBank/DDBJ databases">
        <authorList>
            <consortium name="DOE Joint Genome Institute"/>
            <person name="Ahrendt S."/>
            <person name="Riley R."/>
            <person name="Andreopoulos W."/>
            <person name="Labutti K."/>
            <person name="Pangilinan J."/>
            <person name="Ruiz-Duenas F.J."/>
            <person name="Barrasa J.M."/>
            <person name="Sanchez-Garcia M."/>
            <person name="Camarero S."/>
            <person name="Miyauchi S."/>
            <person name="Serrano A."/>
            <person name="Linde D."/>
            <person name="Babiker R."/>
            <person name="Drula E."/>
            <person name="Ayuso-Fernandez I."/>
            <person name="Pacheco R."/>
            <person name="Padilla G."/>
            <person name="Ferreira P."/>
            <person name="Barriuso J."/>
            <person name="Kellner H."/>
            <person name="Castanera R."/>
            <person name="Alfaro M."/>
            <person name="Ramirez L."/>
            <person name="Pisabarro A.G."/>
            <person name="Kuo A."/>
            <person name="Tritt A."/>
            <person name="Lipzen A."/>
            <person name="He G."/>
            <person name="Yan M."/>
            <person name="Ng V."/>
            <person name="Cullen D."/>
            <person name="Martin F."/>
            <person name="Rosso M.-N."/>
            <person name="Henrissat B."/>
            <person name="Hibbett D."/>
            <person name="Martinez A.T."/>
            <person name="Grigoriev I.V."/>
        </authorList>
    </citation>
    <scope>NUCLEOTIDE SEQUENCE</scope>
    <source>
        <strain evidence="4">AH 40177</strain>
    </source>
</reference>
<dbReference type="OrthoDB" id="2094269at2759"/>
<evidence type="ECO:0000256" key="2">
    <source>
        <dbReference type="SAM" id="MobiDB-lite"/>
    </source>
</evidence>
<dbReference type="InterPro" id="IPR029058">
    <property type="entry name" value="AB_hydrolase_fold"/>
</dbReference>